<name>A0A9Q0KUI6_9MAGN</name>
<comment type="caution">
    <text evidence="1">The sequence shown here is derived from an EMBL/GenBank/DDBJ whole genome shotgun (WGS) entry which is preliminary data.</text>
</comment>
<dbReference type="EMBL" id="JAMYWD010000003">
    <property type="protein sequence ID" value="KAJ4976849.1"/>
    <property type="molecule type" value="Genomic_DNA"/>
</dbReference>
<dbReference type="AlphaFoldDB" id="A0A9Q0KUI6"/>
<keyword evidence="2" id="KW-1185">Reference proteome</keyword>
<evidence type="ECO:0000313" key="2">
    <source>
        <dbReference type="Proteomes" id="UP001141806"/>
    </source>
</evidence>
<sequence>MSYKSQYHVPAWQRKLLLRAQDELWRPPFTRIEYKGFWWKKDRSSISPRKVLRGTTSDFCLPTLGCTGNSGASVVLFLVIVEFVIKMDRPYAVNELILMVSLRPTHKMRLYHHGAAFCKKMRGKLSKMSEKRNIRDHIPFHTPVLLPFLPLPPPFFRLKGPIMHSHSMDQGLDRLTRHQQLN</sequence>
<accession>A0A9Q0KUI6</accession>
<dbReference type="Proteomes" id="UP001141806">
    <property type="component" value="Unassembled WGS sequence"/>
</dbReference>
<gene>
    <name evidence="1" type="ORF">NE237_001955</name>
</gene>
<organism evidence="1 2">
    <name type="scientific">Protea cynaroides</name>
    <dbReference type="NCBI Taxonomy" id="273540"/>
    <lineage>
        <taxon>Eukaryota</taxon>
        <taxon>Viridiplantae</taxon>
        <taxon>Streptophyta</taxon>
        <taxon>Embryophyta</taxon>
        <taxon>Tracheophyta</taxon>
        <taxon>Spermatophyta</taxon>
        <taxon>Magnoliopsida</taxon>
        <taxon>Proteales</taxon>
        <taxon>Proteaceae</taxon>
        <taxon>Protea</taxon>
    </lineage>
</organism>
<protein>
    <submittedName>
        <fullName evidence="1">Uncharacterized protein</fullName>
    </submittedName>
</protein>
<proteinExistence type="predicted"/>
<evidence type="ECO:0000313" key="1">
    <source>
        <dbReference type="EMBL" id="KAJ4976849.1"/>
    </source>
</evidence>
<reference evidence="1" key="1">
    <citation type="journal article" date="2023" name="Plant J.">
        <title>The genome of the king protea, Protea cynaroides.</title>
        <authorList>
            <person name="Chang J."/>
            <person name="Duong T.A."/>
            <person name="Schoeman C."/>
            <person name="Ma X."/>
            <person name="Roodt D."/>
            <person name="Barker N."/>
            <person name="Li Z."/>
            <person name="Van de Peer Y."/>
            <person name="Mizrachi E."/>
        </authorList>
    </citation>
    <scope>NUCLEOTIDE SEQUENCE</scope>
    <source>
        <tissue evidence="1">Young leaves</tissue>
    </source>
</reference>